<dbReference type="InterPro" id="IPR018062">
    <property type="entry name" value="HTH_AraC-typ_CS"/>
</dbReference>
<comment type="caution">
    <text evidence="5">The sequence shown here is derived from an EMBL/GenBank/DDBJ whole genome shotgun (WGS) entry which is preliminary data.</text>
</comment>
<accession>A0A944DBA7</accession>
<feature type="domain" description="HTH araC/xylS-type" evidence="4">
    <location>
        <begin position="251"/>
        <end position="349"/>
    </location>
</feature>
<dbReference type="InterPro" id="IPR020449">
    <property type="entry name" value="Tscrpt_reg_AraC-type_HTH"/>
</dbReference>
<gene>
    <name evidence="5" type="ORF">I8J34_12130</name>
</gene>
<dbReference type="InterPro" id="IPR002818">
    <property type="entry name" value="DJ-1/PfpI"/>
</dbReference>
<sequence length="351" mass="38202">MSVADAPPARPFGSPLRHSNRAFLTKQTGKGANAPAHCEVGFVLLEHFSMMAFTGALDAMVTANLLSPTPLYTCRTLGLAAGLIRSDLGIQVSPDGLLVERKADEFDLLIICGGYRSGLHAPRAVLDKLRAVAHRHRILGSLWNGVHLLAEAGVLDGYACTVHPESRPGLEEAYPNVDIRPLPFVIDRDRISCAGANSALGMMLALIRQQHGNEIAEGIAGILACDRNMDDFQGHSMPSLAHSPTLPPPLRLALELMESNIEEPLGVEELARLAQISSRQLDRLFLHHIGTSPARYYLELRITRARRLLLQTNEPITNIAIACGFTGAPHFSRCYRNFFGETPSQARKKGG</sequence>
<dbReference type="Gene3D" id="1.10.10.60">
    <property type="entry name" value="Homeodomain-like"/>
    <property type="match status" value="1"/>
</dbReference>
<name>A0A944DBA7_DENI1</name>
<dbReference type="AlphaFoldDB" id="A0A944DBA7"/>
<keyword evidence="3" id="KW-0804">Transcription</keyword>
<dbReference type="GO" id="GO:0043565">
    <property type="term" value="F:sequence-specific DNA binding"/>
    <property type="evidence" value="ECO:0007669"/>
    <property type="project" value="InterPro"/>
</dbReference>
<dbReference type="PROSITE" id="PS01124">
    <property type="entry name" value="HTH_ARAC_FAMILY_2"/>
    <property type="match status" value="1"/>
</dbReference>
<dbReference type="GO" id="GO:0003700">
    <property type="term" value="F:DNA-binding transcription factor activity"/>
    <property type="evidence" value="ECO:0007669"/>
    <property type="project" value="InterPro"/>
</dbReference>
<evidence type="ECO:0000256" key="2">
    <source>
        <dbReference type="ARBA" id="ARBA00023125"/>
    </source>
</evidence>
<dbReference type="PANTHER" id="PTHR43130">
    <property type="entry name" value="ARAC-FAMILY TRANSCRIPTIONAL REGULATOR"/>
    <property type="match status" value="1"/>
</dbReference>
<protein>
    <submittedName>
        <fullName evidence="5">GlxA family transcriptional regulator</fullName>
    </submittedName>
</protein>
<keyword evidence="1" id="KW-0805">Transcription regulation</keyword>
<organism evidence="5 6">
    <name type="scientific">Denitromonas iodatirespirans</name>
    <dbReference type="NCBI Taxonomy" id="2795389"/>
    <lineage>
        <taxon>Bacteria</taxon>
        <taxon>Pseudomonadati</taxon>
        <taxon>Pseudomonadota</taxon>
        <taxon>Betaproteobacteria</taxon>
        <taxon>Rhodocyclales</taxon>
        <taxon>Zoogloeaceae</taxon>
        <taxon>Denitromonas</taxon>
    </lineage>
</organism>
<evidence type="ECO:0000313" key="6">
    <source>
        <dbReference type="Proteomes" id="UP000694660"/>
    </source>
</evidence>
<keyword evidence="2" id="KW-0238">DNA-binding</keyword>
<dbReference type="PANTHER" id="PTHR43130:SF3">
    <property type="entry name" value="HTH-TYPE TRANSCRIPTIONAL REGULATOR RV1931C"/>
    <property type="match status" value="1"/>
</dbReference>
<dbReference type="CDD" id="cd03136">
    <property type="entry name" value="GATase1_AraC_ArgR_like"/>
    <property type="match status" value="1"/>
</dbReference>
<dbReference type="InterPro" id="IPR018060">
    <property type="entry name" value="HTH_AraC"/>
</dbReference>
<dbReference type="SMART" id="SM00342">
    <property type="entry name" value="HTH_ARAC"/>
    <property type="match status" value="1"/>
</dbReference>
<dbReference type="PRINTS" id="PR00032">
    <property type="entry name" value="HTHARAC"/>
</dbReference>
<dbReference type="InterPro" id="IPR029062">
    <property type="entry name" value="Class_I_gatase-like"/>
</dbReference>
<evidence type="ECO:0000259" key="4">
    <source>
        <dbReference type="PROSITE" id="PS01124"/>
    </source>
</evidence>
<dbReference type="InterPro" id="IPR009057">
    <property type="entry name" value="Homeodomain-like_sf"/>
</dbReference>
<dbReference type="EMBL" id="JAEKFT010000012">
    <property type="protein sequence ID" value="MBT0961921.1"/>
    <property type="molecule type" value="Genomic_DNA"/>
</dbReference>
<dbReference type="Proteomes" id="UP000694660">
    <property type="component" value="Unassembled WGS sequence"/>
</dbReference>
<dbReference type="Pfam" id="PF12833">
    <property type="entry name" value="HTH_18"/>
    <property type="match status" value="1"/>
</dbReference>
<reference evidence="6" key="1">
    <citation type="journal article" date="2022" name="ISME J.">
        <title>Genetic and phylogenetic analysis of dissimilatory iodate-reducing bacteria identifies potential niches across the world's oceans.</title>
        <authorList>
            <person name="Reyes-Umana V."/>
            <person name="Henning Z."/>
            <person name="Lee K."/>
            <person name="Barnum T.P."/>
            <person name="Coates J.D."/>
        </authorList>
    </citation>
    <scope>NUCLEOTIDE SEQUENCE [LARGE SCALE GENOMIC DNA]</scope>
    <source>
        <strain evidence="6">IR12</strain>
    </source>
</reference>
<evidence type="ECO:0000256" key="1">
    <source>
        <dbReference type="ARBA" id="ARBA00023015"/>
    </source>
</evidence>
<dbReference type="Pfam" id="PF01965">
    <property type="entry name" value="DJ-1_PfpI"/>
    <property type="match status" value="1"/>
</dbReference>
<evidence type="ECO:0000256" key="3">
    <source>
        <dbReference type="ARBA" id="ARBA00023163"/>
    </source>
</evidence>
<keyword evidence="6" id="KW-1185">Reference proteome</keyword>
<dbReference type="InterPro" id="IPR052158">
    <property type="entry name" value="INH-QAR"/>
</dbReference>
<dbReference type="SUPFAM" id="SSF46689">
    <property type="entry name" value="Homeodomain-like"/>
    <property type="match status" value="2"/>
</dbReference>
<proteinExistence type="predicted"/>
<dbReference type="SUPFAM" id="SSF52317">
    <property type="entry name" value="Class I glutamine amidotransferase-like"/>
    <property type="match status" value="1"/>
</dbReference>
<dbReference type="Gene3D" id="3.40.50.880">
    <property type="match status" value="1"/>
</dbReference>
<evidence type="ECO:0000313" key="5">
    <source>
        <dbReference type="EMBL" id="MBT0961921.1"/>
    </source>
</evidence>
<dbReference type="PROSITE" id="PS00041">
    <property type="entry name" value="HTH_ARAC_FAMILY_1"/>
    <property type="match status" value="1"/>
</dbReference>